<dbReference type="InterPro" id="IPR000086">
    <property type="entry name" value="NUDIX_hydrolase_dom"/>
</dbReference>
<protein>
    <recommendedName>
        <fullName evidence="3">Nudix hydrolase domain-containing protein</fullName>
    </recommendedName>
</protein>
<feature type="compositionally biased region" description="Polar residues" evidence="2">
    <location>
        <begin position="1"/>
        <end position="14"/>
    </location>
</feature>
<dbReference type="InterPro" id="IPR015797">
    <property type="entry name" value="NUDIX_hydrolase-like_dom_sf"/>
</dbReference>
<name>A0A8H5HDX0_9AGAR</name>
<gene>
    <name evidence="4" type="ORF">D9757_008173</name>
</gene>
<feature type="compositionally biased region" description="Polar residues" evidence="2">
    <location>
        <begin position="22"/>
        <end position="60"/>
    </location>
</feature>
<evidence type="ECO:0000256" key="1">
    <source>
        <dbReference type="ARBA" id="ARBA00022801"/>
    </source>
</evidence>
<evidence type="ECO:0000313" key="4">
    <source>
        <dbReference type="EMBL" id="KAF5381497.1"/>
    </source>
</evidence>
<comment type="caution">
    <text evidence="4">The sequence shown here is derived from an EMBL/GenBank/DDBJ whole genome shotgun (WGS) entry which is preliminary data.</text>
</comment>
<dbReference type="Pfam" id="PF00293">
    <property type="entry name" value="NUDIX"/>
    <property type="match status" value="1"/>
</dbReference>
<dbReference type="CDD" id="cd02883">
    <property type="entry name" value="NUDIX_Hydrolase"/>
    <property type="match status" value="1"/>
</dbReference>
<proteinExistence type="predicted"/>
<dbReference type="GO" id="GO:0006167">
    <property type="term" value="P:AMP biosynthetic process"/>
    <property type="evidence" value="ECO:0007669"/>
    <property type="project" value="TreeGrafter"/>
</dbReference>
<dbReference type="InterPro" id="IPR020084">
    <property type="entry name" value="NUDIX_hydrolase_CS"/>
</dbReference>
<sequence>MYGFQTPSSTSSSAHEGGRGGTSENPNNGNQNRFSMWSTSDLPTIPRSSASRGSNNRVEFNSNTTPNPATATSFSSSSSPVPATASSSPSSNPWTPLSFHWRRQRPAPPPPLIFSQWSSPAVPSGGWACEDFMVGVGMVIIQPSSGKMVIVRETKKQYCFLPRGRKDLGETLQEAALREAYEESGYKAEFLPLYKFTHQPAPPSDKGALARPDTEPVYMSLNMWGPKIRRGKRVDRGGEYFISWFVGQIPENPVHYEGTGMPDEQNYKSVIVTFDEALRYLGEGERAVVRYARYAYECHLQVVQQLERERSEREREAEMRQGTGIESGTVTGMEMEVETEVKEGDTELVSITG</sequence>
<accession>A0A8H5HDX0</accession>
<dbReference type="PROSITE" id="PS51462">
    <property type="entry name" value="NUDIX"/>
    <property type="match status" value="1"/>
</dbReference>
<feature type="domain" description="Nudix hydrolase" evidence="3">
    <location>
        <begin position="131"/>
        <end position="294"/>
    </location>
</feature>
<dbReference type="GO" id="GO:0006754">
    <property type="term" value="P:ATP biosynthetic process"/>
    <property type="evidence" value="ECO:0007669"/>
    <property type="project" value="TreeGrafter"/>
</dbReference>
<reference evidence="4 5" key="1">
    <citation type="journal article" date="2020" name="ISME J.">
        <title>Uncovering the hidden diversity of litter-decomposition mechanisms in mushroom-forming fungi.</title>
        <authorList>
            <person name="Floudas D."/>
            <person name="Bentzer J."/>
            <person name="Ahren D."/>
            <person name="Johansson T."/>
            <person name="Persson P."/>
            <person name="Tunlid A."/>
        </authorList>
    </citation>
    <scope>NUCLEOTIDE SEQUENCE [LARGE SCALE GENOMIC DNA]</scope>
    <source>
        <strain evidence="4 5">CBS 406.79</strain>
    </source>
</reference>
<dbReference type="EMBL" id="JAACJN010000057">
    <property type="protein sequence ID" value="KAF5381497.1"/>
    <property type="molecule type" value="Genomic_DNA"/>
</dbReference>
<dbReference type="SUPFAM" id="SSF55811">
    <property type="entry name" value="Nudix"/>
    <property type="match status" value="1"/>
</dbReference>
<keyword evidence="1" id="KW-0378">Hydrolase</keyword>
<dbReference type="AlphaFoldDB" id="A0A8H5HDX0"/>
<feature type="compositionally biased region" description="Low complexity" evidence="2">
    <location>
        <begin position="61"/>
        <end position="98"/>
    </location>
</feature>
<feature type="region of interest" description="Disordered" evidence="2">
    <location>
        <begin position="1"/>
        <end position="102"/>
    </location>
</feature>
<dbReference type="PROSITE" id="PS00893">
    <property type="entry name" value="NUDIX_BOX"/>
    <property type="match status" value="1"/>
</dbReference>
<evidence type="ECO:0000256" key="2">
    <source>
        <dbReference type="SAM" id="MobiDB-lite"/>
    </source>
</evidence>
<keyword evidence="5" id="KW-1185">Reference proteome</keyword>
<dbReference type="PANTHER" id="PTHR21340">
    <property type="entry name" value="DIADENOSINE 5,5-P1,P4-TETRAPHOSPHATE PYROPHOSPHOHYDROLASE MUTT"/>
    <property type="match status" value="1"/>
</dbReference>
<dbReference type="Gene3D" id="3.90.79.10">
    <property type="entry name" value="Nucleoside Triphosphate Pyrophosphohydrolase"/>
    <property type="match status" value="1"/>
</dbReference>
<dbReference type="OrthoDB" id="276276at2759"/>
<dbReference type="GO" id="GO:0004081">
    <property type="term" value="F:bis(5'-nucleosyl)-tetraphosphatase (asymmetrical) activity"/>
    <property type="evidence" value="ECO:0007669"/>
    <property type="project" value="TreeGrafter"/>
</dbReference>
<dbReference type="PANTHER" id="PTHR21340:SF0">
    <property type="entry name" value="BIS(5'-NUCLEOSYL)-TETRAPHOSPHATASE [ASYMMETRICAL]"/>
    <property type="match status" value="1"/>
</dbReference>
<evidence type="ECO:0000313" key="5">
    <source>
        <dbReference type="Proteomes" id="UP000518752"/>
    </source>
</evidence>
<evidence type="ECO:0000259" key="3">
    <source>
        <dbReference type="PROSITE" id="PS51462"/>
    </source>
</evidence>
<organism evidence="4 5">
    <name type="scientific">Collybiopsis confluens</name>
    <dbReference type="NCBI Taxonomy" id="2823264"/>
    <lineage>
        <taxon>Eukaryota</taxon>
        <taxon>Fungi</taxon>
        <taxon>Dikarya</taxon>
        <taxon>Basidiomycota</taxon>
        <taxon>Agaricomycotina</taxon>
        <taxon>Agaricomycetes</taxon>
        <taxon>Agaricomycetidae</taxon>
        <taxon>Agaricales</taxon>
        <taxon>Marasmiineae</taxon>
        <taxon>Omphalotaceae</taxon>
        <taxon>Collybiopsis</taxon>
    </lineage>
</organism>
<dbReference type="InterPro" id="IPR051325">
    <property type="entry name" value="Nudix_hydrolase_domain"/>
</dbReference>
<dbReference type="Proteomes" id="UP000518752">
    <property type="component" value="Unassembled WGS sequence"/>
</dbReference>